<dbReference type="GO" id="GO:0003870">
    <property type="term" value="F:5-aminolevulinate synthase activity"/>
    <property type="evidence" value="ECO:0007669"/>
    <property type="project" value="UniProtKB-EC"/>
</dbReference>
<evidence type="ECO:0000259" key="16">
    <source>
        <dbReference type="Pfam" id="PF00155"/>
    </source>
</evidence>
<evidence type="ECO:0000313" key="17">
    <source>
        <dbReference type="EMBL" id="MBB3942809.1"/>
    </source>
</evidence>
<dbReference type="EMBL" id="JACIEA010000001">
    <property type="protein sequence ID" value="MBB3942809.1"/>
    <property type="molecule type" value="Genomic_DNA"/>
</dbReference>
<evidence type="ECO:0000256" key="14">
    <source>
        <dbReference type="RuleBase" id="RU003693"/>
    </source>
</evidence>
<protein>
    <recommendedName>
        <fullName evidence="5 15">5-aminolevulinate synthase</fullName>
        <ecNumber evidence="5 15">2.3.1.37</ecNumber>
    </recommendedName>
    <alternativeName>
        <fullName evidence="10 15">5-aminolevulinic acid synthase</fullName>
    </alternativeName>
    <alternativeName>
        <fullName evidence="11 15">Delta-ALA synthase</fullName>
    </alternativeName>
    <alternativeName>
        <fullName evidence="12 15">Delta-aminolevulinate synthase</fullName>
    </alternativeName>
</protein>
<comment type="pathway">
    <text evidence="2 15">Porphyrin-containing compound metabolism; protoporphyrin-IX biosynthesis; 5-aminolevulinate from glycine: step 1/1.</text>
</comment>
<dbReference type="InterPro" id="IPR015424">
    <property type="entry name" value="PyrdxlP-dep_Trfase"/>
</dbReference>
<dbReference type="AlphaFoldDB" id="A0A840AWU6"/>
<dbReference type="UniPathway" id="UPA00251">
    <property type="reaction ID" value="UER00375"/>
</dbReference>
<dbReference type="InterPro" id="IPR015421">
    <property type="entry name" value="PyrdxlP-dep_Trfase_major"/>
</dbReference>
<evidence type="ECO:0000256" key="5">
    <source>
        <dbReference type="ARBA" id="ARBA00013257"/>
    </source>
</evidence>
<dbReference type="PANTHER" id="PTHR13693">
    <property type="entry name" value="CLASS II AMINOTRANSFERASE/8-AMINO-7-OXONONANOATE SYNTHASE"/>
    <property type="match status" value="1"/>
</dbReference>
<dbReference type="Gene3D" id="3.90.1150.10">
    <property type="entry name" value="Aspartate Aminotransferase, domain 1"/>
    <property type="match status" value="1"/>
</dbReference>
<evidence type="ECO:0000313" key="18">
    <source>
        <dbReference type="Proteomes" id="UP000581447"/>
    </source>
</evidence>
<proteinExistence type="inferred from homology"/>
<accession>A0A840AWU6</accession>
<evidence type="ECO:0000256" key="4">
    <source>
        <dbReference type="ARBA" id="ARBA00011738"/>
    </source>
</evidence>
<keyword evidence="6 15" id="KW-0808">Transferase</keyword>
<keyword evidence="8 15" id="KW-0350">Heme biosynthesis</keyword>
<dbReference type="InterPro" id="IPR015422">
    <property type="entry name" value="PyrdxlP-dep_Trfase_small"/>
</dbReference>
<comment type="similarity">
    <text evidence="3 14">Belongs to the class-II pyridoxal-phosphate-dependent aminotransferase family.</text>
</comment>
<dbReference type="RefSeq" id="WP_322788772.1">
    <property type="nucleotide sequence ID" value="NZ_JACIEA010000001.1"/>
</dbReference>
<dbReference type="GO" id="GO:0030170">
    <property type="term" value="F:pyridoxal phosphate binding"/>
    <property type="evidence" value="ECO:0007669"/>
    <property type="project" value="UniProtKB-UniRule"/>
</dbReference>
<sequence>MNYDAVFEKAIDRLHAEGRYRVFIDILRNKGNYPNARCFAGHNGPKDITVWCSNDYLCMGQHPKVITAMEDALHDVGAGSGGTRNIGGNTHYHVELEHELADLHGKDGALLFTSGYVSNDATLSTLAKVLPGCIIYSDELNHASMIAGIRNAGCEKRVWRHNDLAHLEELLAADDPEAPKLIAFESVYSMDGDVAPIGAVCDLADKYNALTYCDEVHAVGMYGARGGGISERDEVADRVTIIEGTLGKAFGVMGGYIAADQKIIDVIRSYAPGFIFTTSLSPVLVAGVLASVRHLKASSEERTAQHANAAMLKTLFAEAGLPVMVSNTHIVPLMVGDPVKAKKISDILLAEYGVYVQPINYPTVPRGTERLRFTPGPQHTEAMMRDLTRALVEIWGRMDIRAAQAA</sequence>
<comment type="subunit">
    <text evidence="4">Homodimer.</text>
</comment>
<evidence type="ECO:0000256" key="11">
    <source>
        <dbReference type="ARBA" id="ARBA00031945"/>
    </source>
</evidence>
<evidence type="ECO:0000256" key="6">
    <source>
        <dbReference type="ARBA" id="ARBA00022679"/>
    </source>
</evidence>
<comment type="caution">
    <text evidence="17">The sequence shown here is derived from an EMBL/GenBank/DDBJ whole genome shotgun (WGS) entry which is preliminary data.</text>
</comment>
<dbReference type="InterPro" id="IPR004839">
    <property type="entry name" value="Aminotransferase_I/II_large"/>
</dbReference>
<gene>
    <name evidence="17" type="ORF">GGR91_001031</name>
</gene>
<dbReference type="CDD" id="cd06454">
    <property type="entry name" value="KBL_like"/>
    <property type="match status" value="1"/>
</dbReference>
<organism evidence="17 18">
    <name type="scientific">Sphingorhabdus rigui</name>
    <dbReference type="NCBI Taxonomy" id="1282858"/>
    <lineage>
        <taxon>Bacteria</taxon>
        <taxon>Pseudomonadati</taxon>
        <taxon>Pseudomonadota</taxon>
        <taxon>Alphaproteobacteria</taxon>
        <taxon>Sphingomonadales</taxon>
        <taxon>Sphingomonadaceae</taxon>
        <taxon>Sphingorhabdus</taxon>
    </lineage>
</organism>
<name>A0A840AWU6_9SPHN</name>
<dbReference type="Pfam" id="PF00155">
    <property type="entry name" value="Aminotran_1_2"/>
    <property type="match status" value="1"/>
</dbReference>
<dbReference type="InterPro" id="IPR050087">
    <property type="entry name" value="AON_synthase_class-II"/>
</dbReference>
<evidence type="ECO:0000256" key="9">
    <source>
        <dbReference type="ARBA" id="ARBA00023315"/>
    </source>
</evidence>
<feature type="domain" description="Aminotransferase class I/classII large" evidence="16">
    <location>
        <begin position="47"/>
        <end position="391"/>
    </location>
</feature>
<evidence type="ECO:0000256" key="2">
    <source>
        <dbReference type="ARBA" id="ARBA00005029"/>
    </source>
</evidence>
<evidence type="ECO:0000256" key="12">
    <source>
        <dbReference type="ARBA" id="ARBA00032773"/>
    </source>
</evidence>
<dbReference type="NCBIfam" id="TIGR01821">
    <property type="entry name" value="5aminolev_synth"/>
    <property type="match status" value="1"/>
</dbReference>
<evidence type="ECO:0000256" key="8">
    <source>
        <dbReference type="ARBA" id="ARBA00023133"/>
    </source>
</evidence>
<dbReference type="Gene3D" id="3.40.640.10">
    <property type="entry name" value="Type I PLP-dependent aspartate aminotransferase-like (Major domain)"/>
    <property type="match status" value="1"/>
</dbReference>
<dbReference type="InterPro" id="IPR001917">
    <property type="entry name" value="Aminotrans_II_pyridoxalP_BS"/>
</dbReference>
<evidence type="ECO:0000256" key="7">
    <source>
        <dbReference type="ARBA" id="ARBA00022898"/>
    </source>
</evidence>
<dbReference type="SUPFAM" id="SSF53383">
    <property type="entry name" value="PLP-dependent transferases"/>
    <property type="match status" value="1"/>
</dbReference>
<evidence type="ECO:0000256" key="13">
    <source>
        <dbReference type="ARBA" id="ARBA00047654"/>
    </source>
</evidence>
<evidence type="ECO:0000256" key="1">
    <source>
        <dbReference type="ARBA" id="ARBA00001933"/>
    </source>
</evidence>
<comment type="catalytic activity">
    <reaction evidence="13 15">
        <text>succinyl-CoA + glycine + H(+) = 5-aminolevulinate + CO2 + CoA</text>
        <dbReference type="Rhea" id="RHEA:12921"/>
        <dbReference type="ChEBI" id="CHEBI:15378"/>
        <dbReference type="ChEBI" id="CHEBI:16526"/>
        <dbReference type="ChEBI" id="CHEBI:57287"/>
        <dbReference type="ChEBI" id="CHEBI:57292"/>
        <dbReference type="ChEBI" id="CHEBI:57305"/>
        <dbReference type="ChEBI" id="CHEBI:356416"/>
        <dbReference type="EC" id="2.3.1.37"/>
    </reaction>
</comment>
<keyword evidence="9 15" id="KW-0012">Acyltransferase</keyword>
<dbReference type="PANTHER" id="PTHR13693:SF102">
    <property type="entry name" value="2-AMINO-3-KETOBUTYRATE COENZYME A LIGASE, MITOCHONDRIAL"/>
    <property type="match status" value="1"/>
</dbReference>
<keyword evidence="7 14" id="KW-0663">Pyridoxal phosphate</keyword>
<keyword evidence="18" id="KW-1185">Reference proteome</keyword>
<evidence type="ECO:0000256" key="3">
    <source>
        <dbReference type="ARBA" id="ARBA00008392"/>
    </source>
</evidence>
<dbReference type="Proteomes" id="UP000581447">
    <property type="component" value="Unassembled WGS sequence"/>
</dbReference>
<dbReference type="FunFam" id="3.40.640.10:FF:000006">
    <property type="entry name" value="5-aminolevulinate synthase, mitochondrial"/>
    <property type="match status" value="1"/>
</dbReference>
<comment type="cofactor">
    <cofactor evidence="1 14">
        <name>pyridoxal 5'-phosphate</name>
        <dbReference type="ChEBI" id="CHEBI:597326"/>
    </cofactor>
</comment>
<evidence type="ECO:0000256" key="15">
    <source>
        <dbReference type="RuleBase" id="RU910713"/>
    </source>
</evidence>
<dbReference type="PROSITE" id="PS00599">
    <property type="entry name" value="AA_TRANSFER_CLASS_2"/>
    <property type="match status" value="1"/>
</dbReference>
<evidence type="ECO:0000256" key="10">
    <source>
        <dbReference type="ARBA" id="ARBA00031691"/>
    </source>
</evidence>
<dbReference type="InterPro" id="IPR010961">
    <property type="entry name" value="4pyrrol_synth_NH2levulA_synth"/>
</dbReference>
<reference evidence="17 18" key="1">
    <citation type="submission" date="2020-08" db="EMBL/GenBank/DDBJ databases">
        <title>Genomic Encyclopedia of Type Strains, Phase IV (KMG-IV): sequencing the most valuable type-strain genomes for metagenomic binning, comparative biology and taxonomic classification.</title>
        <authorList>
            <person name="Goeker M."/>
        </authorList>
    </citation>
    <scope>NUCLEOTIDE SEQUENCE [LARGE SCALE GENOMIC DNA]</scope>
    <source>
        <strain evidence="17 18">DSM 29050</strain>
    </source>
</reference>
<dbReference type="EC" id="2.3.1.37" evidence="5 15"/>
<dbReference type="GO" id="GO:0006782">
    <property type="term" value="P:protoporphyrinogen IX biosynthetic process"/>
    <property type="evidence" value="ECO:0007669"/>
    <property type="project" value="UniProtKB-UniRule"/>
</dbReference>